<evidence type="ECO:0000256" key="1">
    <source>
        <dbReference type="SAM" id="Phobius"/>
    </source>
</evidence>
<evidence type="ECO:0000313" key="2">
    <source>
        <dbReference type="EMBL" id="MCS5714751.1"/>
    </source>
</evidence>
<dbReference type="InterPro" id="IPR049500">
    <property type="entry name" value="Peptidase_M50B-like"/>
</dbReference>
<feature type="transmembrane region" description="Helical" evidence="1">
    <location>
        <begin position="114"/>
        <end position="134"/>
    </location>
</feature>
<dbReference type="Pfam" id="PF13398">
    <property type="entry name" value="Peptidase_M50B"/>
    <property type="match status" value="1"/>
</dbReference>
<gene>
    <name evidence="2" type="ORF">NVV95_09335</name>
</gene>
<dbReference type="EMBL" id="JANTEZ010000003">
    <property type="protein sequence ID" value="MCS5714751.1"/>
    <property type="molecule type" value="Genomic_DNA"/>
</dbReference>
<keyword evidence="1" id="KW-0472">Membrane</keyword>
<keyword evidence="3" id="KW-1185">Reference proteome</keyword>
<proteinExistence type="predicted"/>
<protein>
    <submittedName>
        <fullName evidence="2">M50 family metallopeptidase</fullName>
    </submittedName>
</protein>
<feature type="transmembrane region" description="Helical" evidence="1">
    <location>
        <begin position="88"/>
        <end position="108"/>
    </location>
</feature>
<keyword evidence="1" id="KW-0812">Transmembrane</keyword>
<comment type="caution">
    <text evidence="2">The sequence shown here is derived from an EMBL/GenBank/DDBJ whole genome shotgun (WGS) entry which is preliminary data.</text>
</comment>
<evidence type="ECO:0000313" key="3">
    <source>
        <dbReference type="Proteomes" id="UP001165580"/>
    </source>
</evidence>
<feature type="transmembrane region" description="Helical" evidence="1">
    <location>
        <begin position="208"/>
        <end position="233"/>
    </location>
</feature>
<keyword evidence="1" id="KW-1133">Transmembrane helix</keyword>
<name>A0ABT2GJ19_9MICO</name>
<feature type="transmembrane region" description="Helical" evidence="1">
    <location>
        <begin position="141"/>
        <end position="158"/>
    </location>
</feature>
<sequence>MGAVWEVLVARAGAPSGVGVVGAVGVALVVVGVGPVWRVARFVVTLAHEGGHALAAVLTGRRLAGIRVHSDTSGLTVSRGRPRGPGMVLTAAAGYPAPGLLGLAGVWLTVEGQAVAVAAGLGALLLAALVLVLVRNVVGAIVVLGTAAGLVGGLLLLPSGVGSALPLVLCLVLVAGAVRSTVELGRSRRRGRGTSDADALARLTHVPAALWVAAFVGVTGGAAVATALVLGLAELP</sequence>
<dbReference type="RefSeq" id="WP_259486264.1">
    <property type="nucleotide sequence ID" value="NZ_JANTEZ010000003.1"/>
</dbReference>
<organism evidence="2 3">
    <name type="scientific">Herbiconiux gentiana</name>
    <dbReference type="NCBI Taxonomy" id="2970912"/>
    <lineage>
        <taxon>Bacteria</taxon>
        <taxon>Bacillati</taxon>
        <taxon>Actinomycetota</taxon>
        <taxon>Actinomycetes</taxon>
        <taxon>Micrococcales</taxon>
        <taxon>Microbacteriaceae</taxon>
        <taxon>Herbiconiux</taxon>
    </lineage>
</organism>
<dbReference type="Proteomes" id="UP001165580">
    <property type="component" value="Unassembled WGS sequence"/>
</dbReference>
<accession>A0ABT2GJ19</accession>
<reference evidence="2" key="1">
    <citation type="submission" date="2022-08" db="EMBL/GenBank/DDBJ databases">
        <authorList>
            <person name="Deng Y."/>
            <person name="Han X.-F."/>
            <person name="Zhang Y.-Q."/>
        </authorList>
    </citation>
    <scope>NUCLEOTIDE SEQUENCE</scope>
    <source>
        <strain evidence="2">CPCC 205716</strain>
    </source>
</reference>
<feature type="transmembrane region" description="Helical" evidence="1">
    <location>
        <begin position="164"/>
        <end position="182"/>
    </location>
</feature>
<feature type="transmembrane region" description="Helical" evidence="1">
    <location>
        <begin position="12"/>
        <end position="33"/>
    </location>
</feature>